<organism evidence="2 3">
    <name type="scientific">Laodelphax striatellus</name>
    <name type="common">Small brown planthopper</name>
    <name type="synonym">Delphax striatella</name>
    <dbReference type="NCBI Taxonomy" id="195883"/>
    <lineage>
        <taxon>Eukaryota</taxon>
        <taxon>Metazoa</taxon>
        <taxon>Ecdysozoa</taxon>
        <taxon>Arthropoda</taxon>
        <taxon>Hexapoda</taxon>
        <taxon>Insecta</taxon>
        <taxon>Pterygota</taxon>
        <taxon>Neoptera</taxon>
        <taxon>Paraneoptera</taxon>
        <taxon>Hemiptera</taxon>
        <taxon>Auchenorrhyncha</taxon>
        <taxon>Fulgoroidea</taxon>
        <taxon>Delphacidae</taxon>
        <taxon>Criomorphinae</taxon>
        <taxon>Laodelphax</taxon>
    </lineage>
</organism>
<feature type="region of interest" description="Disordered" evidence="1">
    <location>
        <begin position="237"/>
        <end position="624"/>
    </location>
</feature>
<dbReference type="AlphaFoldDB" id="A0A482XJ68"/>
<dbReference type="PANTHER" id="PTHR41156">
    <property type="entry name" value="AGAP006184-PA"/>
    <property type="match status" value="1"/>
</dbReference>
<protein>
    <submittedName>
        <fullName evidence="2">Uncharacterized protein</fullName>
    </submittedName>
</protein>
<comment type="caution">
    <text evidence="2">The sequence shown here is derived from an EMBL/GenBank/DDBJ whole genome shotgun (WGS) entry which is preliminary data.</text>
</comment>
<keyword evidence="3" id="KW-1185">Reference proteome</keyword>
<gene>
    <name evidence="2" type="ORF">LSTR_LSTR004992</name>
</gene>
<feature type="compositionally biased region" description="Pro residues" evidence="1">
    <location>
        <begin position="431"/>
        <end position="451"/>
    </location>
</feature>
<feature type="compositionally biased region" description="Pro residues" evidence="1">
    <location>
        <begin position="573"/>
        <end position="588"/>
    </location>
</feature>
<proteinExistence type="predicted"/>
<feature type="compositionally biased region" description="Basic and acidic residues" evidence="1">
    <location>
        <begin position="251"/>
        <end position="262"/>
    </location>
</feature>
<evidence type="ECO:0000256" key="1">
    <source>
        <dbReference type="SAM" id="MobiDB-lite"/>
    </source>
</evidence>
<accession>A0A482XJ68</accession>
<feature type="compositionally biased region" description="Low complexity" evidence="1">
    <location>
        <begin position="28"/>
        <end position="39"/>
    </location>
</feature>
<feature type="compositionally biased region" description="Polar residues" evidence="1">
    <location>
        <begin position="56"/>
        <end position="65"/>
    </location>
</feature>
<dbReference type="Proteomes" id="UP000291343">
    <property type="component" value="Unassembled WGS sequence"/>
</dbReference>
<evidence type="ECO:0000313" key="2">
    <source>
        <dbReference type="EMBL" id="RZF45697.1"/>
    </source>
</evidence>
<feature type="compositionally biased region" description="Basic and acidic residues" evidence="1">
    <location>
        <begin position="533"/>
        <end position="543"/>
    </location>
</feature>
<dbReference type="EMBL" id="QKKF02008413">
    <property type="protein sequence ID" value="RZF45697.1"/>
    <property type="molecule type" value="Genomic_DNA"/>
</dbReference>
<feature type="region of interest" description="Disordered" evidence="1">
    <location>
        <begin position="22"/>
        <end position="87"/>
    </location>
</feature>
<feature type="compositionally biased region" description="Polar residues" evidence="1">
    <location>
        <begin position="475"/>
        <end position="510"/>
    </location>
</feature>
<dbReference type="FunCoup" id="A0A482XJ68">
    <property type="interactions" value="38"/>
</dbReference>
<reference evidence="2 3" key="1">
    <citation type="journal article" date="2017" name="Gigascience">
        <title>Genome sequence of the small brown planthopper, Laodelphax striatellus.</title>
        <authorList>
            <person name="Zhu J."/>
            <person name="Jiang F."/>
            <person name="Wang X."/>
            <person name="Yang P."/>
            <person name="Bao Y."/>
            <person name="Zhao W."/>
            <person name="Wang W."/>
            <person name="Lu H."/>
            <person name="Wang Q."/>
            <person name="Cui N."/>
            <person name="Li J."/>
            <person name="Chen X."/>
            <person name="Luo L."/>
            <person name="Yu J."/>
            <person name="Kang L."/>
            <person name="Cui F."/>
        </authorList>
    </citation>
    <scope>NUCLEOTIDE SEQUENCE [LARGE SCALE GENOMIC DNA]</scope>
    <source>
        <strain evidence="2">Lst14</strain>
    </source>
</reference>
<dbReference type="PANTHER" id="PTHR41156:SF1">
    <property type="entry name" value="ZASP-LIKE MOTIF DOMAIN-CONTAINING PROTEIN"/>
    <property type="match status" value="1"/>
</dbReference>
<feature type="compositionally biased region" description="Basic and acidic residues" evidence="1">
    <location>
        <begin position="269"/>
        <end position="280"/>
    </location>
</feature>
<dbReference type="OrthoDB" id="6372047at2759"/>
<dbReference type="InParanoid" id="A0A482XJ68"/>
<feature type="compositionally biased region" description="Low complexity" evidence="1">
    <location>
        <begin position="377"/>
        <end position="386"/>
    </location>
</feature>
<sequence>MSSDTGIYDNVWIGAGRGMSSLRQTNMSSHTTHTTTNHHLSNHDDNNLDSLLEDLQTSVSRPGSSTGHHHLVQQGGGAGGGPLTTGYREVSRSVTTHGVNGPSNSTEYHIEYLNPANSTTVVTEQRSVSPGFDILNSSTDISPGTKKIAQYKVQSYQYKTVGGQNYQDGSGGSMKENINELDTLLDDLNTAQKTGFAAGNNIIAKKSSGLNSSFMEPLETSTPNKGGHVSRSVEKKVFQEHRYGSVGRQSPAREIKHEKVVHESSPLHQRKETYRYETKTTRSGGNVRESSPPSPPAIRSSPSPSRPQQQVRSYNYSSSSTEHDAPRTPSAFRRAHSPSHRSPSPAGKSSVKSYNYSSSSSTSKYSTDHQQPPYRSPSPTSRSNSTARAHTYDQNRAPSSPTPQPKHTSQVHSYNYSSTSTSRDTRQEVPKTPPPHRSPSPVSFPQPPLPSPKNTEGKPYTFPIKPQSPLPAQKFSPSDPSRTLNYQVSPHQPTVITYKYSSHSTQSTNYPGEDHVPLLPRPFPTSPSPTPPEEQRPPKKLDELMASFSDSETHQHSSLRHRDVSSRYTHQPPQQPQPPKPPTPPPAAEPKVTRVNHQNSIEKSKNMSGPPVYYPPGSEGGMMKSKAKASYEYESKSKSKVKESSGKAVVPVCLPVCCAMPCVIM</sequence>
<feature type="compositionally biased region" description="Low complexity" evidence="1">
    <location>
        <begin position="297"/>
        <end position="313"/>
    </location>
</feature>
<feature type="compositionally biased region" description="Pro residues" evidence="1">
    <location>
        <begin position="519"/>
        <end position="532"/>
    </location>
</feature>
<name>A0A482XJ68_LAOST</name>
<feature type="compositionally biased region" description="Low complexity" evidence="1">
    <location>
        <begin position="340"/>
        <end position="365"/>
    </location>
</feature>
<feature type="compositionally biased region" description="Basic and acidic residues" evidence="1">
    <location>
        <begin position="551"/>
        <end position="565"/>
    </location>
</feature>
<evidence type="ECO:0000313" key="3">
    <source>
        <dbReference type="Proteomes" id="UP000291343"/>
    </source>
</evidence>
<feature type="compositionally biased region" description="Polar residues" evidence="1">
    <location>
        <begin position="392"/>
        <end position="422"/>
    </location>
</feature>
<feature type="compositionally biased region" description="Gly residues" evidence="1">
    <location>
        <begin position="74"/>
        <end position="83"/>
    </location>
</feature>